<sequence>MAGDELHQADGVGQRSVTFGQLVALQDGRAVTRSNIPKVQIFHFKGDKVSEWLELLEQITDDMTEEEKFRQISKYVWWEMRSEVMRVATEAAGKWGNFKAEMQRRYQLGDSLLTTEDLERLERSDFTTVGAFATAFEKMARKVPGLAEESQCAIFLSNFTECESVSLTRRGTIGRKLTWETVKQSLADGELDQVYQFQMKQQRQKRMARVVSEGAVTRPQAKAAKKVVEQVEDDDDDEEEEPVKLTKSQRKARNQAAGGKRSGKNAGVQVAAAAQVNANQASTSGAPPQGPAQLGPWPGAIPPVWPGYSPYGPWPFYNQAGPPAGGPTANAAGGYPSVPTQGVNWQGGAQQQQPTPPPQVNQPSQAAGQGQGHNQGGNGQSNQGRGNGGRGRGNDNGGQSGQGGGRGVNWNGQGGNDRPRFDWRNVICHHCALKGHTFRFCQIRKVDEGNGLISTNMDGDVYDMHEKYIDAKIAGGMRKEALQRAELGLPPPTMFRLWQEEDVRMASVRLGGLIPAEAHWAVPGTKMDWKSVGTGSVNLSIKGKPCSGMLDTGAEMNIIKESDALRLGMDIDRMDSGFLYGTSGKTPFTGTTSNVVIEIGKVKVRSCFFVMPDLDHPLLLGRSFLYRTESMILSKHDDTMYVILSDPVCGNYEIIACHNTGPCSLKNRPNPGSCTFEESEGERRRLMGEDEEECEPTSEMCLSLTSINDAMEIVSSYGMTDPIAVEALRERIVEDSGEGEVELVYRLPARTKTDAGPTALGGILIQVDANGEERLLRFESRTLNGTERNYSQFKRETLAVLHCLRVFRNYLFGRRFVLRVDPTTLVSSLKNYAPSDPTIARWLTYVWMFDFELERIPGNKNRANGLSRINWDKFCDGVNEDIPPVDAFLDEEEDVKLHINAHVIGISGVIVQGQSTFLAPAGYVNRADIVLNNFVEENPWGGKNVEWMAKLALAETFRVGEDPMAIESGAYSVDAQARYMADVSFLVNSIVQVHEDGEGSQDPVRDMEEDEFEEREITEAFRADEYEGVYRELVPPPETCPAEIGIRDRGAPETDRTTPPTPIRDGEEASLQLVLTIASVRPTETDTMEGVVPDTASERPYRWRDTRDMALYLPQRELPLMIGPATIGPMQEHEEPQPEWPRETTPMHDELYRLRVQSRSEPAVEDDQRGAMRPSSLDGSSLLSKSQLAEQPTEPEGSLTAQLYDMESPRRQMRQEVSQPSPMDMETERVEAEVLGLDREGLTEGMETQRVETSPLDFGDIPRRDGDQAKASMREHIEAGTEHTQDASPTHEEESLPESRGPIGHEPTEVARGEELQGAVQRIGALERENRELRDTVRDLVTGAEHARQSTSRLEQRITDLEESPRRQATTDVVDGRKTEEQQIPIGQAHVSHEVEPGGVRLDIHGETRRHRSHLGLWG</sequence>
<evidence type="ECO:0000256" key="6">
    <source>
        <dbReference type="ARBA" id="ARBA00022918"/>
    </source>
</evidence>
<dbReference type="Proteomes" id="UP000265515">
    <property type="component" value="Unassembled WGS sequence"/>
</dbReference>
<evidence type="ECO:0000256" key="7">
    <source>
        <dbReference type="SAM" id="MobiDB-lite"/>
    </source>
</evidence>
<dbReference type="GO" id="GO:0004190">
    <property type="term" value="F:aspartic-type endopeptidase activity"/>
    <property type="evidence" value="ECO:0007669"/>
    <property type="project" value="InterPro"/>
</dbReference>
<dbReference type="Gramene" id="GBG80725">
    <property type="protein sequence ID" value="GBG80725"/>
    <property type="gene ID" value="CBR_g31279"/>
</dbReference>
<reference evidence="9 10" key="1">
    <citation type="journal article" date="2018" name="Cell">
        <title>The Chara Genome: Secondary Complexity and Implications for Plant Terrestrialization.</title>
        <authorList>
            <person name="Nishiyama T."/>
            <person name="Sakayama H."/>
            <person name="Vries J.D."/>
            <person name="Buschmann H."/>
            <person name="Saint-Marcoux D."/>
            <person name="Ullrich K.K."/>
            <person name="Haas F.B."/>
            <person name="Vanderstraeten L."/>
            <person name="Becker D."/>
            <person name="Lang D."/>
            <person name="Vosolsobe S."/>
            <person name="Rombauts S."/>
            <person name="Wilhelmsson P.K.I."/>
            <person name="Janitza P."/>
            <person name="Kern R."/>
            <person name="Heyl A."/>
            <person name="Rumpler F."/>
            <person name="Villalobos L.I.A.C."/>
            <person name="Clay J.M."/>
            <person name="Skokan R."/>
            <person name="Toyoda A."/>
            <person name="Suzuki Y."/>
            <person name="Kagoshima H."/>
            <person name="Schijlen E."/>
            <person name="Tajeshwar N."/>
            <person name="Catarino B."/>
            <person name="Hetherington A.J."/>
            <person name="Saltykova A."/>
            <person name="Bonnot C."/>
            <person name="Breuninger H."/>
            <person name="Symeonidi A."/>
            <person name="Radhakrishnan G.V."/>
            <person name="Van Nieuwerburgh F."/>
            <person name="Deforce D."/>
            <person name="Chang C."/>
            <person name="Karol K.G."/>
            <person name="Hedrich R."/>
            <person name="Ulvskov P."/>
            <person name="Glockner G."/>
            <person name="Delwiche C.F."/>
            <person name="Petrasek J."/>
            <person name="Van de Peer Y."/>
            <person name="Friml J."/>
            <person name="Beilby M."/>
            <person name="Dolan L."/>
            <person name="Kohara Y."/>
            <person name="Sugano S."/>
            <person name="Fujiyama A."/>
            <person name="Delaux P.-M."/>
            <person name="Quint M."/>
            <person name="TheiBen G."/>
            <person name="Hagemann M."/>
            <person name="Harholt J."/>
            <person name="Dunand C."/>
            <person name="Zachgo S."/>
            <person name="Langdale J."/>
            <person name="Maumus F."/>
            <person name="Straeten D.V.D."/>
            <person name="Gould S.B."/>
            <person name="Rensing S.A."/>
        </authorList>
    </citation>
    <scope>NUCLEOTIDE SEQUENCE [LARGE SCALE GENOMIC DNA]</scope>
    <source>
        <strain evidence="9 10">S276</strain>
    </source>
</reference>
<evidence type="ECO:0000256" key="5">
    <source>
        <dbReference type="ARBA" id="ARBA00022801"/>
    </source>
</evidence>
<feature type="compositionally biased region" description="Basic and acidic residues" evidence="7">
    <location>
        <begin position="1260"/>
        <end position="1294"/>
    </location>
</feature>
<accession>A0A388LEJ1</accession>
<keyword evidence="6" id="KW-0695">RNA-directed DNA polymerase</keyword>
<dbReference type="OrthoDB" id="6728785at2759"/>
<dbReference type="InterPro" id="IPR050951">
    <property type="entry name" value="Retrovirus_Pol_polyprotein"/>
</dbReference>
<feature type="region of interest" description="Disordered" evidence="7">
    <location>
        <begin position="279"/>
        <end position="298"/>
    </location>
</feature>
<dbReference type="PANTHER" id="PTHR37984:SF5">
    <property type="entry name" value="PROTEIN NYNRIN-LIKE"/>
    <property type="match status" value="1"/>
</dbReference>
<feature type="compositionally biased region" description="Basic and acidic residues" evidence="7">
    <location>
        <begin position="1226"/>
        <end position="1250"/>
    </location>
</feature>
<feature type="compositionally biased region" description="Basic and acidic residues" evidence="7">
    <location>
        <begin position="1306"/>
        <end position="1315"/>
    </location>
</feature>
<keyword evidence="3" id="KW-0540">Nuclease</keyword>
<feature type="compositionally biased region" description="Basic and acidic residues" evidence="7">
    <location>
        <begin position="1045"/>
        <end position="1056"/>
    </location>
</feature>
<keyword evidence="10" id="KW-1185">Reference proteome</keyword>
<dbReference type="CDD" id="cd00303">
    <property type="entry name" value="retropepsin_like"/>
    <property type="match status" value="1"/>
</dbReference>
<dbReference type="InterPro" id="IPR043502">
    <property type="entry name" value="DNA/RNA_pol_sf"/>
</dbReference>
<dbReference type="GO" id="GO:0006508">
    <property type="term" value="P:proteolysis"/>
    <property type="evidence" value="ECO:0007669"/>
    <property type="project" value="InterPro"/>
</dbReference>
<dbReference type="GO" id="GO:0003964">
    <property type="term" value="F:RNA-directed DNA polymerase activity"/>
    <property type="evidence" value="ECO:0007669"/>
    <property type="project" value="UniProtKB-KW"/>
</dbReference>
<dbReference type="Pfam" id="PF13975">
    <property type="entry name" value="gag-asp_proteas"/>
    <property type="match status" value="1"/>
</dbReference>
<feature type="region of interest" description="Disordered" evidence="7">
    <location>
        <begin position="325"/>
        <end position="416"/>
    </location>
</feature>
<evidence type="ECO:0000256" key="2">
    <source>
        <dbReference type="ARBA" id="ARBA00022695"/>
    </source>
</evidence>
<dbReference type="Gene3D" id="2.40.70.10">
    <property type="entry name" value="Acid Proteases"/>
    <property type="match status" value="1"/>
</dbReference>
<dbReference type="PROSITE" id="PS00141">
    <property type="entry name" value="ASP_PROTEASE"/>
    <property type="match status" value="1"/>
</dbReference>
<feature type="domain" description="Peptidase A2" evidence="8">
    <location>
        <begin position="546"/>
        <end position="624"/>
    </location>
</feature>
<dbReference type="InterPro" id="IPR021109">
    <property type="entry name" value="Peptidase_aspartic_dom_sf"/>
</dbReference>
<name>A0A388LEJ1_CHABU</name>
<organism evidence="9 10">
    <name type="scientific">Chara braunii</name>
    <name type="common">Braun's stonewort</name>
    <dbReference type="NCBI Taxonomy" id="69332"/>
    <lineage>
        <taxon>Eukaryota</taxon>
        <taxon>Viridiplantae</taxon>
        <taxon>Streptophyta</taxon>
        <taxon>Charophyceae</taxon>
        <taxon>Charales</taxon>
        <taxon>Characeae</taxon>
        <taxon>Chara</taxon>
    </lineage>
</organism>
<keyword evidence="4" id="KW-0255">Endonuclease</keyword>
<feature type="region of interest" description="Disordered" evidence="7">
    <location>
        <begin position="1158"/>
        <end position="1315"/>
    </location>
</feature>
<evidence type="ECO:0000259" key="8">
    <source>
        <dbReference type="PROSITE" id="PS50175"/>
    </source>
</evidence>
<dbReference type="CDD" id="cd09274">
    <property type="entry name" value="RNase_HI_RT_Ty3"/>
    <property type="match status" value="1"/>
</dbReference>
<evidence type="ECO:0000256" key="1">
    <source>
        <dbReference type="ARBA" id="ARBA00022679"/>
    </source>
</evidence>
<dbReference type="InterPro" id="IPR041373">
    <property type="entry name" value="RT_RNaseH"/>
</dbReference>
<gene>
    <name evidence="9" type="ORF">CBR_g31279</name>
</gene>
<dbReference type="PANTHER" id="PTHR37984">
    <property type="entry name" value="PROTEIN CBG26694"/>
    <property type="match status" value="1"/>
</dbReference>
<feature type="region of interest" description="Disordered" evidence="7">
    <location>
        <begin position="210"/>
        <end position="269"/>
    </location>
</feature>
<evidence type="ECO:0000313" key="10">
    <source>
        <dbReference type="Proteomes" id="UP000265515"/>
    </source>
</evidence>
<feature type="region of interest" description="Disordered" evidence="7">
    <location>
        <begin position="1034"/>
        <end position="1065"/>
    </location>
</feature>
<dbReference type="SUPFAM" id="SSF50630">
    <property type="entry name" value="Acid proteases"/>
    <property type="match status" value="1"/>
</dbReference>
<evidence type="ECO:0000256" key="4">
    <source>
        <dbReference type="ARBA" id="ARBA00022759"/>
    </source>
</evidence>
<keyword evidence="5" id="KW-0378">Hydrolase</keyword>
<dbReference type="GO" id="GO:0004519">
    <property type="term" value="F:endonuclease activity"/>
    <property type="evidence" value="ECO:0007669"/>
    <property type="project" value="UniProtKB-KW"/>
</dbReference>
<protein>
    <recommendedName>
        <fullName evidence="8">Peptidase A2 domain-containing protein</fullName>
    </recommendedName>
</protein>
<comment type="caution">
    <text evidence="9">The sequence shown here is derived from an EMBL/GenBank/DDBJ whole genome shotgun (WGS) entry which is preliminary data.</text>
</comment>
<feature type="compositionally biased region" description="Basic and acidic residues" evidence="7">
    <location>
        <begin position="1354"/>
        <end position="1366"/>
    </location>
</feature>
<dbReference type="PROSITE" id="PS50175">
    <property type="entry name" value="ASP_PROT_RETROV"/>
    <property type="match status" value="1"/>
</dbReference>
<proteinExistence type="predicted"/>
<dbReference type="SUPFAM" id="SSF56672">
    <property type="entry name" value="DNA/RNA polymerases"/>
    <property type="match status" value="1"/>
</dbReference>
<keyword evidence="1" id="KW-0808">Transferase</keyword>
<dbReference type="Pfam" id="PF17917">
    <property type="entry name" value="RT_RNaseH"/>
    <property type="match status" value="1"/>
</dbReference>
<dbReference type="EMBL" id="BFEA01000355">
    <property type="protein sequence ID" value="GBG80725.1"/>
    <property type="molecule type" value="Genomic_DNA"/>
</dbReference>
<dbReference type="InterPro" id="IPR001969">
    <property type="entry name" value="Aspartic_peptidase_AS"/>
</dbReference>
<feature type="compositionally biased region" description="Gly residues" evidence="7">
    <location>
        <begin position="369"/>
        <end position="415"/>
    </location>
</feature>
<feature type="compositionally biased region" description="Acidic residues" evidence="7">
    <location>
        <begin position="230"/>
        <end position="241"/>
    </location>
</feature>
<evidence type="ECO:0000313" key="9">
    <source>
        <dbReference type="EMBL" id="GBG80725.1"/>
    </source>
</evidence>
<feature type="compositionally biased region" description="Low complexity" evidence="7">
    <location>
        <begin position="325"/>
        <end position="353"/>
    </location>
</feature>
<feature type="compositionally biased region" description="Low complexity" evidence="7">
    <location>
        <begin position="1175"/>
        <end position="1188"/>
    </location>
</feature>
<keyword evidence="2" id="KW-0548">Nucleotidyltransferase</keyword>
<evidence type="ECO:0000256" key="3">
    <source>
        <dbReference type="ARBA" id="ARBA00022722"/>
    </source>
</evidence>
<dbReference type="InterPro" id="IPR001995">
    <property type="entry name" value="Peptidase_A2_cat"/>
</dbReference>
<feature type="region of interest" description="Disordered" evidence="7">
    <location>
        <begin position="1342"/>
        <end position="1382"/>
    </location>
</feature>